<proteinExistence type="predicted"/>
<sequence>MEKRAKAESVSEESEISNKTILEAILKTSSCRQRRRNVPRAVCQHATHRGRVNSTRLPYTPPRTHLSIAYNPIYNLGTSTLTTDKSPVYTGNIHRYTDEIMLKTWIILAAASCAVSAVYTSRKQINHGDYLSLDLPERTDKLEFASADEETRITIWKQQIISPSKASKGTVYSSSDGWTFQLRHITFDDEGTYTLFNSWNTIISTYTVKVNTKRNMIECIPGETLSISLEGIKPVDATLRFHSNHSVVTLVENGNPVGNADPNYINRLKVTSERIKVLNVNVSDVGRYQLTDHKSRLVSNNTMILVDQHNFTPNKSLIALILLGIPGSICFCCRKRICKRCRNNKSQTDNDNTLNPLPESVPICHPVTDPSQGYTAGYPTLPDQGQNHFPPPNQGQTQYPPPDPSQIQYPPPPQWSGQPAVHPNPSFNPEYAPQNPVYPPGPVGPPAQPPQWNVSPNQYNPPAPVNYNPLMNSAPSGPQPTTYNITYNDSSTAASLLAPQPESDAPRVSVDVLNSSDSAGVHFDIDKGKSSTSNFL</sequence>
<name>A0A9W7WXW5_TRIRA</name>
<evidence type="ECO:0000256" key="1">
    <source>
        <dbReference type="SAM" id="MobiDB-lite"/>
    </source>
</evidence>
<evidence type="ECO:0000313" key="3">
    <source>
        <dbReference type="Proteomes" id="UP001059041"/>
    </source>
</evidence>
<organism evidence="2 3">
    <name type="scientific">Triplophysa rosa</name>
    <name type="common">Cave loach</name>
    <dbReference type="NCBI Taxonomy" id="992332"/>
    <lineage>
        <taxon>Eukaryota</taxon>
        <taxon>Metazoa</taxon>
        <taxon>Chordata</taxon>
        <taxon>Craniata</taxon>
        <taxon>Vertebrata</taxon>
        <taxon>Euteleostomi</taxon>
        <taxon>Actinopterygii</taxon>
        <taxon>Neopterygii</taxon>
        <taxon>Teleostei</taxon>
        <taxon>Ostariophysi</taxon>
        <taxon>Cypriniformes</taxon>
        <taxon>Nemacheilidae</taxon>
        <taxon>Triplophysa</taxon>
    </lineage>
</organism>
<keyword evidence="3" id="KW-1185">Reference proteome</keyword>
<comment type="caution">
    <text evidence="2">The sequence shown here is derived from an EMBL/GenBank/DDBJ whole genome shotgun (WGS) entry which is preliminary data.</text>
</comment>
<protein>
    <submittedName>
        <fullName evidence="2">Uncharacterized protein</fullName>
    </submittedName>
</protein>
<accession>A0A9W7WXW5</accession>
<feature type="region of interest" description="Disordered" evidence="1">
    <location>
        <begin position="344"/>
        <end position="464"/>
    </location>
</feature>
<dbReference type="Proteomes" id="UP001059041">
    <property type="component" value="Linkage Group LG4"/>
</dbReference>
<gene>
    <name evidence="2" type="ORF">IRJ41_000089</name>
</gene>
<feature type="compositionally biased region" description="Pro residues" evidence="1">
    <location>
        <begin position="436"/>
        <end position="449"/>
    </location>
</feature>
<evidence type="ECO:0000313" key="2">
    <source>
        <dbReference type="EMBL" id="KAI7810351.1"/>
    </source>
</evidence>
<dbReference type="AlphaFoldDB" id="A0A9W7WXW5"/>
<dbReference type="EMBL" id="JAFHDT010000004">
    <property type="protein sequence ID" value="KAI7810351.1"/>
    <property type="molecule type" value="Genomic_DNA"/>
</dbReference>
<reference evidence="2" key="1">
    <citation type="submission" date="2021-02" db="EMBL/GenBank/DDBJ databases">
        <title>Comparative genomics reveals that relaxation of natural selection precedes convergent phenotypic evolution of cavefish.</title>
        <authorList>
            <person name="Peng Z."/>
        </authorList>
    </citation>
    <scope>NUCLEOTIDE SEQUENCE</scope>
    <source>
        <tissue evidence="2">Muscle</tissue>
    </source>
</reference>
<feature type="compositionally biased region" description="Polar residues" evidence="1">
    <location>
        <begin position="344"/>
        <end position="355"/>
    </location>
</feature>
<feature type="compositionally biased region" description="Pro residues" evidence="1">
    <location>
        <begin position="389"/>
        <end position="414"/>
    </location>
</feature>